<proteinExistence type="predicted"/>
<evidence type="ECO:0000313" key="3">
    <source>
        <dbReference type="EMBL" id="NGO67298.1"/>
    </source>
</evidence>
<sequence>MTSRSTAPIPLQRSSASLSPRYRLHRAGIVNVWQYDQQEFLFGDGRLLLRGKNGAGKSKALEMLLPYLLDGDARALDATGTGRTTLAWLMLDGFEGTNRLGYLWVEFRMATEDGGEEYLTLGAALRASKSTKKATPSFFLTPLRVGEDLVLVDSGKPLPVEGLKAAVGSANVTERAVEHRGTVARRLFGITEPRRYRNLTQQLHRLRRPTVGDRIESGGLTTLLSETLPGLDEEVVDKVARNLHDLDSVRDKLGRLELTDGALRAFLTKYSAYLRGVLHRSADGVHRELELLAKRRKDAGDAGKTTATLKQQESETGARLASLEKELDDARAELDALHASDGYRSLQDLAERRNTVTALHSAAESAHTALLSSHSAERAATKQLAQGRDRFGSRFRTLSDDHRDALSEAERAGMALSHFGEAPSVPVTVLAPPTESELVGPDEEVQRLERGNVTAVDIDAADTALRAWEQQLAHAASVAQYRSRMVSGVQRLIDLFQKAQSAADHADAERERLDEATEDAEGRRDTAQQAVAAESTVYAGQVETWLARRGPGSGDPDAPSLDTVRPLIGLAASSNAPFEERVLAADVDARVEERARALLAPHAEELAARRDHLVLAIGRTADERDLLVRTRQEWEQRTDPQPPVPHHRAAARAPGTGAPFYQLVDFAESVSDAERAGLEAALEASGLLDAWVTAEGTLLGPGTRDTLLDPMTTVASGPTLAAALRPVVPQDSGLTVAQVELVLSAIALAPAEDASSVSAVSYEGRWRLGAARGRHAKEHAEYVGAAVRAETRRRKLADLAEQIATVEQRLSSEQAVLAEVDGRRQALDTALRELPRARLLATAWARLEDAEKSCAELSGKAKKAAHDAETARAHAVAARTEAESTASAHDLPARAEALSDVRSSLTALSSATRRLRKAVLSTAEELISSRVEIHAYQRAYEERTEAERQYRLRMDELTPARAALRTLDETVGADEGDILAREEATKQRITTAKKQLGTTRGHLTDLHDRAVRAEEDEKQHRQALASQADSVISVGRSLRRLVARPEVLRGAELATTASALGSTEAPGTDVRTRIRHLQEFTDRVRDALGPAASEVSDTTLVNRYTELRDQLAGGYDAQLEESDGVKVCRLLDDHGPHDVVAVGERIAAQAAEARGRLTEREREVFQRFLTGELGDHLSAQVLAAAGLVAALNDTLKTVRTSHGLGIELQWGLHEDVGADVRAAVELLRSPSGLRTREQGEQLREVLQRRIEDARKADPSAGYAEHLRTALDYRDWFRFHTYVVDDASPGHKRRLTGRTGLSQGEQRVLSYLVLFAAAAAHFSTVGETTPHAPRLILLDDAFAKVDEPTHGRLGRILVDLDLDFVLTSERLMGNWPEVPSLHIYECLRDPSARGVASLHYTWNGRQRRLMPV</sequence>
<feature type="coiled-coil region" evidence="1">
    <location>
        <begin position="313"/>
        <end position="340"/>
    </location>
</feature>
<dbReference type="NCBIfam" id="TIGR02680">
    <property type="entry name" value="TIGR02680 family protein"/>
    <property type="match status" value="1"/>
</dbReference>
<dbReference type="SUPFAM" id="SSF52540">
    <property type="entry name" value="P-loop containing nucleoside triphosphate hydrolases"/>
    <property type="match status" value="1"/>
</dbReference>
<comment type="caution">
    <text evidence="3">The sequence shown here is derived from an EMBL/GenBank/DDBJ whole genome shotgun (WGS) entry which is preliminary data.</text>
</comment>
<dbReference type="Gene3D" id="3.40.50.300">
    <property type="entry name" value="P-loop containing nucleotide triphosphate hydrolases"/>
    <property type="match status" value="1"/>
</dbReference>
<keyword evidence="4" id="KW-1185">Reference proteome</keyword>
<organism evidence="3 4">
    <name type="scientific">Streptomyces boncukensis</name>
    <dbReference type="NCBI Taxonomy" id="2711219"/>
    <lineage>
        <taxon>Bacteria</taxon>
        <taxon>Bacillati</taxon>
        <taxon>Actinomycetota</taxon>
        <taxon>Actinomycetes</taxon>
        <taxon>Kitasatosporales</taxon>
        <taxon>Streptomycetaceae</taxon>
        <taxon>Streptomyces</taxon>
    </lineage>
</organism>
<feature type="region of interest" description="Disordered" evidence="2">
    <location>
        <begin position="503"/>
        <end position="525"/>
    </location>
</feature>
<name>A0A6G4WQC5_9ACTN</name>
<dbReference type="Proteomes" id="UP000477722">
    <property type="component" value="Unassembled WGS sequence"/>
</dbReference>
<dbReference type="RefSeq" id="WP_165296956.1">
    <property type="nucleotide sequence ID" value="NZ_JAAKZZ010000014.1"/>
</dbReference>
<dbReference type="InterPro" id="IPR013496">
    <property type="entry name" value="CHP02680"/>
</dbReference>
<dbReference type="Pfam" id="PF13558">
    <property type="entry name" value="SbcC_Walker_B"/>
    <property type="match status" value="1"/>
</dbReference>
<keyword evidence="1" id="KW-0175">Coiled coil</keyword>
<evidence type="ECO:0000256" key="2">
    <source>
        <dbReference type="SAM" id="MobiDB-lite"/>
    </source>
</evidence>
<feature type="coiled-coil region" evidence="1">
    <location>
        <begin position="789"/>
        <end position="816"/>
    </location>
</feature>
<evidence type="ECO:0000313" key="4">
    <source>
        <dbReference type="Proteomes" id="UP000477722"/>
    </source>
</evidence>
<dbReference type="InterPro" id="IPR027417">
    <property type="entry name" value="P-loop_NTPase"/>
</dbReference>
<reference evidence="3 4" key="1">
    <citation type="submission" date="2020-02" db="EMBL/GenBank/DDBJ databases">
        <title>Whole-genome analyses of novel actinobacteria.</title>
        <authorList>
            <person name="Sahin N."/>
            <person name="Tatar D."/>
        </authorList>
    </citation>
    <scope>NUCLEOTIDE SEQUENCE [LARGE SCALE GENOMIC DNA]</scope>
    <source>
        <strain evidence="3 4">SB3404</strain>
    </source>
</reference>
<feature type="region of interest" description="Disordered" evidence="2">
    <location>
        <begin position="633"/>
        <end position="652"/>
    </location>
</feature>
<gene>
    <name evidence="3" type="ORF">G5C65_02800</name>
</gene>
<feature type="compositionally biased region" description="Basic and acidic residues" evidence="2">
    <location>
        <begin position="504"/>
        <end position="525"/>
    </location>
</feature>
<accession>A0A6G4WQC5</accession>
<evidence type="ECO:0000256" key="1">
    <source>
        <dbReference type="SAM" id="Coils"/>
    </source>
</evidence>
<protein>
    <submittedName>
        <fullName evidence="3">TIGR02680 family protein</fullName>
    </submittedName>
</protein>
<dbReference type="EMBL" id="JAAKZZ010000014">
    <property type="protein sequence ID" value="NGO67298.1"/>
    <property type="molecule type" value="Genomic_DNA"/>
</dbReference>